<evidence type="ECO:0000313" key="1">
    <source>
        <dbReference type="EMBL" id="EDM88119.1"/>
    </source>
</evidence>
<accession>A5ZPV5</accession>
<comment type="caution">
    <text evidence="1">The sequence shown here is derived from an EMBL/GenBank/DDBJ whole genome shotgun (WGS) entry which is preliminary data.</text>
</comment>
<dbReference type="Proteomes" id="UP000006002">
    <property type="component" value="Unassembled WGS sequence"/>
</dbReference>
<evidence type="ECO:0000313" key="2">
    <source>
        <dbReference type="Proteomes" id="UP000006002"/>
    </source>
</evidence>
<dbReference type="EMBL" id="AAVO02000003">
    <property type="protein sequence ID" value="EDM88119.1"/>
    <property type="molecule type" value="Genomic_DNA"/>
</dbReference>
<protein>
    <submittedName>
        <fullName evidence="1">Toxin-antitoxin system, antitoxin component, Xre family</fullName>
    </submittedName>
</protein>
<organism evidence="1 2">
    <name type="scientific">Blautia obeum ATCC 29174</name>
    <dbReference type="NCBI Taxonomy" id="411459"/>
    <lineage>
        <taxon>Bacteria</taxon>
        <taxon>Bacillati</taxon>
        <taxon>Bacillota</taxon>
        <taxon>Clostridia</taxon>
        <taxon>Lachnospirales</taxon>
        <taxon>Lachnospiraceae</taxon>
        <taxon>Blautia</taxon>
    </lineage>
</organism>
<sequence length="168" mass="18847">MRGENRMEFDCTKEGKNIYFACRVKAAKYNDLLNSRERAAELLGISTSTLANHELGVTKNVPPDTVVMMSDLYKTPELRSYYCKHECPIGRNLPLATQVSGLQGITVKILNSLDEDGVRSMKKQLLSIAEDGEITADEQEEFDGIVKELEILATAISELRMLAEKFQK</sequence>
<reference evidence="1 2" key="1">
    <citation type="submission" date="2007-03" db="EMBL/GenBank/DDBJ databases">
        <authorList>
            <person name="Fulton L."/>
            <person name="Clifton S."/>
            <person name="Fulton B."/>
            <person name="Xu J."/>
            <person name="Minx P."/>
            <person name="Pepin K.H."/>
            <person name="Johnson M."/>
            <person name="Thiruvilangam P."/>
            <person name="Bhonagiri V."/>
            <person name="Nash W.E."/>
            <person name="Mardis E.R."/>
            <person name="Wilson R.K."/>
        </authorList>
    </citation>
    <scope>NUCLEOTIDE SEQUENCE [LARGE SCALE GENOMIC DNA]</scope>
    <source>
        <strain evidence="1 2">ATCC 29174</strain>
    </source>
</reference>
<gene>
    <name evidence="1" type="ORF">RUMOBE_01025</name>
</gene>
<proteinExistence type="predicted"/>
<dbReference type="HOGENOM" id="CLU_120937_1_0_9"/>
<reference evidence="1 2" key="2">
    <citation type="submission" date="2007-04" db="EMBL/GenBank/DDBJ databases">
        <title>Draft genome sequence of Ruminococcus obeum (ATCC 29174).</title>
        <authorList>
            <person name="Sudarsanam P."/>
            <person name="Ley R."/>
            <person name="Guruge J."/>
            <person name="Turnbaugh P.J."/>
            <person name="Mahowald M."/>
            <person name="Liep D."/>
            <person name="Gordon J."/>
        </authorList>
    </citation>
    <scope>NUCLEOTIDE SEQUENCE [LARGE SCALE GENOMIC DNA]</scope>
    <source>
        <strain evidence="1 2">ATCC 29174</strain>
    </source>
</reference>
<dbReference type="AlphaFoldDB" id="A5ZPV5"/>
<dbReference type="eggNOG" id="COG1813">
    <property type="taxonomic scope" value="Bacteria"/>
</dbReference>
<name>A5ZPV5_9FIRM</name>